<gene>
    <name evidence="2" type="ORF">F0415_07750</name>
</gene>
<evidence type="ECO:0000313" key="3">
    <source>
        <dbReference type="Proteomes" id="UP000322165"/>
    </source>
</evidence>
<comment type="caution">
    <text evidence="2">The sequence shown here is derived from an EMBL/GenBank/DDBJ whole genome shotgun (WGS) entry which is preliminary data.</text>
</comment>
<protein>
    <recommendedName>
        <fullName evidence="4">Polymer-forming cytoskeletal protein</fullName>
    </recommendedName>
</protein>
<evidence type="ECO:0000256" key="1">
    <source>
        <dbReference type="SAM" id="SignalP"/>
    </source>
</evidence>
<dbReference type="Gene3D" id="2.160.10.10">
    <property type="entry name" value="Hexapeptide repeat proteins"/>
    <property type="match status" value="1"/>
</dbReference>
<dbReference type="SUPFAM" id="SSF51161">
    <property type="entry name" value="Trimeric LpxA-like enzymes"/>
    <property type="match status" value="1"/>
</dbReference>
<name>A0A5B2Z738_9GAMM</name>
<dbReference type="EMBL" id="VUOD01000005">
    <property type="protein sequence ID" value="KAA2284588.1"/>
    <property type="molecule type" value="Genomic_DNA"/>
</dbReference>
<feature type="chain" id="PRO_5023044392" description="Polymer-forming cytoskeletal protein" evidence="1">
    <location>
        <begin position="24"/>
        <end position="238"/>
    </location>
</feature>
<proteinExistence type="predicted"/>
<dbReference type="AlphaFoldDB" id="A0A5B2Z738"/>
<feature type="signal peptide" evidence="1">
    <location>
        <begin position="1"/>
        <end position="23"/>
    </location>
</feature>
<keyword evidence="1" id="KW-0732">Signal</keyword>
<evidence type="ECO:0008006" key="4">
    <source>
        <dbReference type="Google" id="ProtNLM"/>
    </source>
</evidence>
<dbReference type="RefSeq" id="WP_149860645.1">
    <property type="nucleotide sequence ID" value="NZ_VUOD01000005.1"/>
</dbReference>
<keyword evidence="3" id="KW-1185">Reference proteome</keyword>
<reference evidence="2 3" key="1">
    <citation type="submission" date="2019-09" db="EMBL/GenBank/DDBJ databases">
        <title>Arenimonas chukotkensis sp. nov., a bacterium isolated from Chukotka hot spring, Arctic region, Russia.</title>
        <authorList>
            <person name="Zayulina K.S."/>
            <person name="Prokofeva M.I."/>
            <person name="Elcheninov A.G."/>
            <person name="Novikov A."/>
            <person name="Kochetkova T.V."/>
            <person name="Kublanov I.V."/>
        </authorList>
    </citation>
    <scope>NUCLEOTIDE SEQUENCE [LARGE SCALE GENOMIC DNA]</scope>
    <source>
        <strain evidence="2 3">3729k</strain>
    </source>
</reference>
<reference evidence="2 3" key="2">
    <citation type="submission" date="2019-09" db="EMBL/GenBank/DDBJ databases">
        <authorList>
            <person name="Mazur A."/>
        </authorList>
    </citation>
    <scope>NUCLEOTIDE SEQUENCE [LARGE SCALE GENOMIC DNA]</scope>
    <source>
        <strain evidence="2 3">3729k</strain>
    </source>
</reference>
<sequence length="238" mass="24801">MRVRTLVPLVALSLALSAGPAPAKESISKVFGGITAEEGREYGSLDSVNGGITIRENAVVREAETVNGGISVGERARVGSASTVNGGISLDREAQAGNLSTVNGAIRLADGVQVEDEVETVNGGVKLMPGARIGGELSTVNGAISLRRAVVGGGIHSVNGDLTLEDGSVVRGGIRYEKPKGWNWSGSRDPRVVIGRDSEVVGEMVFEREVELFVHETARIGKVTGATAQRYSGDQPPR</sequence>
<dbReference type="Proteomes" id="UP000322165">
    <property type="component" value="Unassembled WGS sequence"/>
</dbReference>
<accession>A0A5B2Z738</accession>
<evidence type="ECO:0000313" key="2">
    <source>
        <dbReference type="EMBL" id="KAA2284588.1"/>
    </source>
</evidence>
<organism evidence="2 3">
    <name type="scientific">Arenimonas fontis</name>
    <dbReference type="NCBI Taxonomy" id="2608255"/>
    <lineage>
        <taxon>Bacteria</taxon>
        <taxon>Pseudomonadati</taxon>
        <taxon>Pseudomonadota</taxon>
        <taxon>Gammaproteobacteria</taxon>
        <taxon>Lysobacterales</taxon>
        <taxon>Lysobacteraceae</taxon>
        <taxon>Arenimonas</taxon>
    </lineage>
</organism>
<dbReference type="InterPro" id="IPR011004">
    <property type="entry name" value="Trimer_LpxA-like_sf"/>
</dbReference>